<accession>A0A7G6E7Y8</accession>
<gene>
    <name evidence="5" type="ORF">BR63_19105</name>
</gene>
<evidence type="ECO:0000256" key="3">
    <source>
        <dbReference type="ARBA" id="ARBA00022801"/>
    </source>
</evidence>
<dbReference type="EMBL" id="CP045798">
    <property type="protein sequence ID" value="QNB48192.1"/>
    <property type="molecule type" value="Genomic_DNA"/>
</dbReference>
<keyword evidence="2" id="KW-0540">Nuclease</keyword>
<dbReference type="OrthoDB" id="6706702at2"/>
<proteinExistence type="predicted"/>
<evidence type="ECO:0000256" key="1">
    <source>
        <dbReference type="ARBA" id="ARBA00001946"/>
    </source>
</evidence>
<dbReference type="Gene3D" id="3.40.1350.10">
    <property type="match status" value="1"/>
</dbReference>
<comment type="cofactor">
    <cofactor evidence="1">
        <name>Mg(2+)</name>
        <dbReference type="ChEBI" id="CHEBI:18420"/>
    </cofactor>
</comment>
<dbReference type="GO" id="GO:0003676">
    <property type="term" value="F:nucleic acid binding"/>
    <property type="evidence" value="ECO:0007669"/>
    <property type="project" value="InterPro"/>
</dbReference>
<dbReference type="InterPro" id="IPR011856">
    <property type="entry name" value="tRNA_endonuc-like_dom_sf"/>
</dbReference>
<dbReference type="RefSeq" id="WP_034425024.1">
    <property type="nucleotide sequence ID" value="NZ_CP045798.1"/>
</dbReference>
<dbReference type="InterPro" id="IPR014883">
    <property type="entry name" value="VRR_NUC"/>
</dbReference>
<protein>
    <submittedName>
        <fullName evidence="5">VRR-NUC domain-containing protein</fullName>
    </submittedName>
</protein>
<dbReference type="Proteomes" id="UP000515847">
    <property type="component" value="Chromosome"/>
</dbReference>
<organism evidence="5 6">
    <name type="scientific">Thermanaerosceptrum fracticalcis</name>
    <dbReference type="NCBI Taxonomy" id="1712410"/>
    <lineage>
        <taxon>Bacteria</taxon>
        <taxon>Bacillati</taxon>
        <taxon>Bacillota</taxon>
        <taxon>Clostridia</taxon>
        <taxon>Eubacteriales</taxon>
        <taxon>Peptococcaceae</taxon>
        <taxon>Thermanaerosceptrum</taxon>
    </lineage>
</organism>
<sequence>MRERDIEVYLRDQVKAAGGIAYKFISPGNAGVPDRMILLPGGQVVFVELKVPGKIPTPLQLRQQTRIRNLGFQVLTLDSKEGVNEFIKGVRCS</sequence>
<keyword evidence="6" id="KW-1185">Reference proteome</keyword>
<evidence type="ECO:0000313" key="6">
    <source>
        <dbReference type="Proteomes" id="UP000515847"/>
    </source>
</evidence>
<dbReference type="GO" id="GO:0016788">
    <property type="term" value="F:hydrolase activity, acting on ester bonds"/>
    <property type="evidence" value="ECO:0007669"/>
    <property type="project" value="InterPro"/>
</dbReference>
<dbReference type="GO" id="GO:0004518">
    <property type="term" value="F:nuclease activity"/>
    <property type="evidence" value="ECO:0007669"/>
    <property type="project" value="UniProtKB-KW"/>
</dbReference>
<dbReference type="AlphaFoldDB" id="A0A7G6E7Y8"/>
<feature type="domain" description="VRR-NUC" evidence="4">
    <location>
        <begin position="1"/>
        <end position="81"/>
    </location>
</feature>
<keyword evidence="3" id="KW-0378">Hydrolase</keyword>
<evidence type="ECO:0000313" key="5">
    <source>
        <dbReference type="EMBL" id="QNB48192.1"/>
    </source>
</evidence>
<evidence type="ECO:0000259" key="4">
    <source>
        <dbReference type="SMART" id="SM00990"/>
    </source>
</evidence>
<evidence type="ECO:0000256" key="2">
    <source>
        <dbReference type="ARBA" id="ARBA00022722"/>
    </source>
</evidence>
<dbReference type="SMART" id="SM00990">
    <property type="entry name" value="VRR_NUC"/>
    <property type="match status" value="1"/>
</dbReference>
<name>A0A7G6E7Y8_THEFR</name>
<dbReference type="KEGG" id="tfr:BR63_19105"/>
<reference evidence="5 6" key="1">
    <citation type="journal article" date="2019" name="Front. Microbiol.">
        <title>Thermoanaerosceptrum fracticalcis gen. nov. sp. nov., a Novel Fumarate-Fermenting Microorganism From a Deep Fractured Carbonate Aquifer of the US Great Basin.</title>
        <authorList>
            <person name="Hamilton-Brehm S.D."/>
            <person name="Stewart L.E."/>
            <person name="Zavarin M."/>
            <person name="Caldwell M."/>
            <person name="Lawson P.A."/>
            <person name="Onstott T.C."/>
            <person name="Grzymski J."/>
            <person name="Neveux I."/>
            <person name="Lollar B.S."/>
            <person name="Russell C.E."/>
            <person name="Moser D.P."/>
        </authorList>
    </citation>
    <scope>NUCLEOTIDE SEQUENCE [LARGE SCALE GENOMIC DNA]</scope>
    <source>
        <strain evidence="5 6">DRI-13</strain>
    </source>
</reference>